<reference evidence="1 2" key="1">
    <citation type="submission" date="2023-05" db="EMBL/GenBank/DDBJ databases">
        <title>B98-5 Cell Line De Novo Hybrid Assembly: An Optical Mapping Approach.</title>
        <authorList>
            <person name="Kananen K."/>
            <person name="Auerbach J.A."/>
            <person name="Kautto E."/>
            <person name="Blachly J.S."/>
        </authorList>
    </citation>
    <scope>NUCLEOTIDE SEQUENCE [LARGE SCALE GENOMIC DNA]</scope>
    <source>
        <strain evidence="1">B95-8</strain>
        <tissue evidence="1">Cell line</tissue>
    </source>
</reference>
<dbReference type="EMBL" id="JASSZA010000004">
    <property type="protein sequence ID" value="KAK2114536.1"/>
    <property type="molecule type" value="Genomic_DNA"/>
</dbReference>
<accession>A0ABQ9VYT8</accession>
<keyword evidence="2" id="KW-1185">Reference proteome</keyword>
<comment type="caution">
    <text evidence="1">The sequence shown here is derived from an EMBL/GenBank/DDBJ whole genome shotgun (WGS) entry which is preliminary data.</text>
</comment>
<sequence length="62" mass="7104">MEEFSKRTESIAVQAENLVKEASEVPLGPQNKQLLQQQAKSIKEQVKKLEDTLEEEYVIDKS</sequence>
<evidence type="ECO:0000313" key="1">
    <source>
        <dbReference type="EMBL" id="KAK2114536.1"/>
    </source>
</evidence>
<name>A0ABQ9VYT8_SAGOE</name>
<protein>
    <submittedName>
        <fullName evidence="1">Nesprin-1</fullName>
    </submittedName>
</protein>
<gene>
    <name evidence="1" type="primary">SYNE1_6</name>
    <name evidence="1" type="ORF">P7K49_008802</name>
</gene>
<dbReference type="Proteomes" id="UP001266305">
    <property type="component" value="Unassembled WGS sequence"/>
</dbReference>
<proteinExistence type="predicted"/>
<organism evidence="1 2">
    <name type="scientific">Saguinus oedipus</name>
    <name type="common">Cotton-top tamarin</name>
    <name type="synonym">Oedipomidas oedipus</name>
    <dbReference type="NCBI Taxonomy" id="9490"/>
    <lineage>
        <taxon>Eukaryota</taxon>
        <taxon>Metazoa</taxon>
        <taxon>Chordata</taxon>
        <taxon>Craniata</taxon>
        <taxon>Vertebrata</taxon>
        <taxon>Euteleostomi</taxon>
        <taxon>Mammalia</taxon>
        <taxon>Eutheria</taxon>
        <taxon>Euarchontoglires</taxon>
        <taxon>Primates</taxon>
        <taxon>Haplorrhini</taxon>
        <taxon>Platyrrhini</taxon>
        <taxon>Cebidae</taxon>
        <taxon>Callitrichinae</taxon>
        <taxon>Saguinus</taxon>
    </lineage>
</organism>
<evidence type="ECO:0000313" key="2">
    <source>
        <dbReference type="Proteomes" id="UP001266305"/>
    </source>
</evidence>